<comment type="similarity">
    <text evidence="1">Belongs to the SMP-30/CGR1 family.</text>
</comment>
<dbReference type="Pfam" id="PF08450">
    <property type="entry name" value="SGL"/>
    <property type="match status" value="1"/>
</dbReference>
<dbReference type="InterPro" id="IPR013658">
    <property type="entry name" value="SGL"/>
</dbReference>
<evidence type="ECO:0000259" key="2">
    <source>
        <dbReference type="Pfam" id="PF08450"/>
    </source>
</evidence>
<dbReference type="InterPro" id="IPR011042">
    <property type="entry name" value="6-blade_b-propeller_TolB-like"/>
</dbReference>
<comment type="caution">
    <text evidence="3">The sequence shown here is derived from an EMBL/GenBank/DDBJ whole genome shotgun (WGS) entry which is preliminary data.</text>
</comment>
<organism evidence="3 4">
    <name type="scientific">Robbsia betulipollinis</name>
    <dbReference type="NCBI Taxonomy" id="2981849"/>
    <lineage>
        <taxon>Bacteria</taxon>
        <taxon>Pseudomonadati</taxon>
        <taxon>Pseudomonadota</taxon>
        <taxon>Betaproteobacteria</taxon>
        <taxon>Burkholderiales</taxon>
        <taxon>Burkholderiaceae</taxon>
        <taxon>Robbsia</taxon>
    </lineage>
</organism>
<gene>
    <name evidence="3" type="ORF">OVY01_20030</name>
</gene>
<evidence type="ECO:0000313" key="4">
    <source>
        <dbReference type="Proteomes" id="UP001082899"/>
    </source>
</evidence>
<dbReference type="Gene3D" id="2.120.10.30">
    <property type="entry name" value="TolB, C-terminal domain"/>
    <property type="match status" value="1"/>
</dbReference>
<dbReference type="SUPFAM" id="SSF63829">
    <property type="entry name" value="Calcium-dependent phosphotriesterase"/>
    <property type="match status" value="1"/>
</dbReference>
<evidence type="ECO:0000256" key="1">
    <source>
        <dbReference type="ARBA" id="ARBA00008853"/>
    </source>
</evidence>
<name>A0ABT3ZSA5_9BURK</name>
<proteinExistence type="inferred from homology"/>
<feature type="domain" description="SMP-30/Gluconolactonase/LRE-like region" evidence="2">
    <location>
        <begin position="18"/>
        <end position="261"/>
    </location>
</feature>
<dbReference type="PANTHER" id="PTHR10907">
    <property type="entry name" value="REGUCALCIN"/>
    <property type="match status" value="1"/>
</dbReference>
<evidence type="ECO:0000313" key="3">
    <source>
        <dbReference type="EMBL" id="MCY0389438.1"/>
    </source>
</evidence>
<dbReference type="PANTHER" id="PTHR10907:SF47">
    <property type="entry name" value="REGUCALCIN"/>
    <property type="match status" value="1"/>
</dbReference>
<dbReference type="Proteomes" id="UP001082899">
    <property type="component" value="Unassembled WGS sequence"/>
</dbReference>
<dbReference type="EMBL" id="JAPMXC010000010">
    <property type="protein sequence ID" value="MCY0389438.1"/>
    <property type="molecule type" value="Genomic_DNA"/>
</dbReference>
<keyword evidence="4" id="KW-1185">Reference proteome</keyword>
<dbReference type="InterPro" id="IPR005511">
    <property type="entry name" value="SMP-30"/>
</dbReference>
<reference evidence="3" key="1">
    <citation type="submission" date="2022-11" db="EMBL/GenBank/DDBJ databases">
        <title>Robbsia betulipollinis sp. nov., isolated from pollen of birch (Betula pendula).</title>
        <authorList>
            <person name="Shi H."/>
            <person name="Ambika Manirajan B."/>
            <person name="Ratering S."/>
            <person name="Geissler-Plaum R."/>
            <person name="Schnell S."/>
        </authorList>
    </citation>
    <scope>NUCLEOTIDE SEQUENCE</scope>
    <source>
        <strain evidence="3">Bb-Pol-6</strain>
    </source>
</reference>
<dbReference type="RefSeq" id="WP_267849339.1">
    <property type="nucleotide sequence ID" value="NZ_JAPMXC010000010.1"/>
</dbReference>
<sequence length="298" mass="31661">MKAIAKPAGLAVDARHALGEGAHWAHHEAALYWTDIEGARLWRHTPATGVTDDWAMPERLATFAICEDARFVLLGLASGLAFFEPASGVVRPITDIEPGLNTRLNDGKCDRAGNFVFGMKDEAAPPQPVGGFYRLNADLRVERLPLPAAAIANSIAFSPDGGTMYYCDSATRTIRCCDYAPDALPTADRLFVRLGDARGEPDGAAVDADGGLWSAHWGGACVVRYDASGHETERLAVPTTQPTCVAFGGPLLDTLYVTSARIDLDAATLASEPHAGGVFAAVPGRRGLADTRFQGMPR</sequence>
<protein>
    <submittedName>
        <fullName evidence="3">SMP-30/gluconolactonase/LRE family protein</fullName>
    </submittedName>
</protein>
<accession>A0ABT3ZSA5</accession>
<dbReference type="PRINTS" id="PR01790">
    <property type="entry name" value="SMP30FAMILY"/>
</dbReference>